<evidence type="ECO:0000313" key="2">
    <source>
        <dbReference type="Proteomes" id="UP000187203"/>
    </source>
</evidence>
<keyword evidence="2" id="KW-1185">Reference proteome</keyword>
<evidence type="ECO:0000313" key="1">
    <source>
        <dbReference type="EMBL" id="OMO77323.1"/>
    </source>
</evidence>
<comment type="caution">
    <text evidence="1">The sequence shown here is derived from an EMBL/GenBank/DDBJ whole genome shotgun (WGS) entry which is preliminary data.</text>
</comment>
<dbReference type="Proteomes" id="UP000187203">
    <property type="component" value="Unassembled WGS sequence"/>
</dbReference>
<dbReference type="AlphaFoldDB" id="A0A1R3I416"/>
<organism evidence="1 2">
    <name type="scientific">Corchorus olitorius</name>
    <dbReference type="NCBI Taxonomy" id="93759"/>
    <lineage>
        <taxon>Eukaryota</taxon>
        <taxon>Viridiplantae</taxon>
        <taxon>Streptophyta</taxon>
        <taxon>Embryophyta</taxon>
        <taxon>Tracheophyta</taxon>
        <taxon>Spermatophyta</taxon>
        <taxon>Magnoliopsida</taxon>
        <taxon>eudicotyledons</taxon>
        <taxon>Gunneridae</taxon>
        <taxon>Pentapetalae</taxon>
        <taxon>rosids</taxon>
        <taxon>malvids</taxon>
        <taxon>Malvales</taxon>
        <taxon>Malvaceae</taxon>
        <taxon>Grewioideae</taxon>
        <taxon>Apeibeae</taxon>
        <taxon>Corchorus</taxon>
    </lineage>
</organism>
<gene>
    <name evidence="1" type="ORF">COLO4_25229</name>
</gene>
<protein>
    <submittedName>
        <fullName evidence="1">Uncharacterized protein</fullName>
    </submittedName>
</protein>
<proteinExistence type="predicted"/>
<dbReference type="EMBL" id="AWUE01018963">
    <property type="protein sequence ID" value="OMO77323.1"/>
    <property type="molecule type" value="Genomic_DNA"/>
</dbReference>
<sequence>MDEGTNADLSKEGKEAAGMMIEIFAGTETMSKVLSKALP</sequence>
<name>A0A1R3I416_9ROSI</name>
<reference evidence="2" key="1">
    <citation type="submission" date="2013-09" db="EMBL/GenBank/DDBJ databases">
        <title>Corchorus olitorius genome sequencing.</title>
        <authorList>
            <person name="Alam M."/>
            <person name="Haque M.S."/>
            <person name="Islam M.S."/>
            <person name="Emdad E.M."/>
            <person name="Islam M.M."/>
            <person name="Ahmed B."/>
            <person name="Halim A."/>
            <person name="Hossen Q.M.M."/>
            <person name="Hossain M.Z."/>
            <person name="Ahmed R."/>
            <person name="Khan M.M."/>
            <person name="Islam R."/>
            <person name="Rashid M.M."/>
            <person name="Khan S.A."/>
            <person name="Rahman M.S."/>
            <person name="Alam M."/>
            <person name="Yahiya A.S."/>
            <person name="Khan M.S."/>
            <person name="Azam M.S."/>
            <person name="Haque T."/>
            <person name="Lashkar M.Z.H."/>
            <person name="Akhand A.I."/>
            <person name="Morshed G."/>
            <person name="Roy S."/>
            <person name="Uddin K.S."/>
            <person name="Rabeya T."/>
            <person name="Hossain A.S."/>
            <person name="Chowdhury A."/>
            <person name="Snigdha A.R."/>
            <person name="Mortoza M.S."/>
            <person name="Matin S.A."/>
            <person name="Hoque S.M.E."/>
            <person name="Islam M.K."/>
            <person name="Roy D.K."/>
            <person name="Haider R."/>
            <person name="Moosa M.M."/>
            <person name="Elias S.M."/>
            <person name="Hasan A.M."/>
            <person name="Jahan S."/>
            <person name="Shafiuddin M."/>
            <person name="Mahmood N."/>
            <person name="Shommy N.S."/>
        </authorList>
    </citation>
    <scope>NUCLEOTIDE SEQUENCE [LARGE SCALE GENOMIC DNA]</scope>
    <source>
        <strain evidence="2">cv. O-4</strain>
    </source>
</reference>
<accession>A0A1R3I416</accession>